<feature type="domain" description="DNA replication/recombination mediator RecO N-terminal" evidence="7">
    <location>
        <begin position="4"/>
        <end position="77"/>
    </location>
</feature>
<dbReference type="Gene3D" id="2.40.50.140">
    <property type="entry name" value="Nucleic acid-binding proteins"/>
    <property type="match status" value="1"/>
</dbReference>
<dbReference type="EMBL" id="QXDL01000227">
    <property type="protein sequence ID" value="RIH80482.1"/>
    <property type="molecule type" value="Genomic_DNA"/>
</dbReference>
<dbReference type="RefSeq" id="WP_119316405.1">
    <property type="nucleotide sequence ID" value="NZ_QXDL01000227.1"/>
</dbReference>
<reference evidence="8 9" key="1">
    <citation type="submission" date="2018-08" db="EMBL/GenBank/DDBJ databases">
        <title>Meiothermus terrae DSM 26712 genome sequencing project.</title>
        <authorList>
            <person name="Da Costa M.S."/>
            <person name="Albuquerque L."/>
            <person name="Raposo P."/>
            <person name="Froufe H.J.C."/>
            <person name="Barroso C.S."/>
            <person name="Egas C."/>
        </authorList>
    </citation>
    <scope>NUCLEOTIDE SEQUENCE [LARGE SCALE GENOMIC DNA]</scope>
    <source>
        <strain evidence="8 9">DSM 26712</strain>
    </source>
</reference>
<accession>A0A399EE75</accession>
<protein>
    <recommendedName>
        <fullName evidence="2">DNA repair protein RecO</fullName>
    </recommendedName>
    <alternativeName>
        <fullName evidence="6">Recombination protein O</fullName>
    </alternativeName>
</protein>
<keyword evidence="5" id="KW-0234">DNA repair</keyword>
<evidence type="ECO:0000256" key="6">
    <source>
        <dbReference type="ARBA" id="ARBA00033409"/>
    </source>
</evidence>
<dbReference type="InterPro" id="IPR037278">
    <property type="entry name" value="ARFGAP/RecO"/>
</dbReference>
<dbReference type="InterPro" id="IPR042242">
    <property type="entry name" value="RecO_C"/>
</dbReference>
<evidence type="ECO:0000256" key="4">
    <source>
        <dbReference type="ARBA" id="ARBA00023172"/>
    </source>
</evidence>
<comment type="similarity">
    <text evidence="1">Belongs to the RecO family.</text>
</comment>
<keyword evidence="9" id="KW-1185">Reference proteome</keyword>
<sequence>MERYHTLEALVVGRKAMPGGDVILSFVGPEGASQAVARKAMRPSGRSGRLSLFHHLRFQVYQKPGSDLPTLTQAELVGRLHGLEHPQRFPFAAFLAELAFRVASPEVAARVWPLLVSALKGVAKHANPRLVAVWGGWRILKAAGLAPNLHGEGTNLLDGDLTPRGGVYLGLEGLEALAAVLRLPGSEAIDALEGAPLDRLMQALLAHTRYTVGELGSAVLLSNSNAVRRE</sequence>
<evidence type="ECO:0000313" key="9">
    <source>
        <dbReference type="Proteomes" id="UP000265715"/>
    </source>
</evidence>
<keyword evidence="4" id="KW-0233">DNA recombination</keyword>
<dbReference type="PANTHER" id="PTHR33991">
    <property type="entry name" value="DNA REPAIR PROTEIN RECO"/>
    <property type="match status" value="1"/>
</dbReference>
<evidence type="ECO:0000256" key="5">
    <source>
        <dbReference type="ARBA" id="ARBA00023204"/>
    </source>
</evidence>
<dbReference type="SUPFAM" id="SSF50249">
    <property type="entry name" value="Nucleic acid-binding proteins"/>
    <property type="match status" value="1"/>
</dbReference>
<dbReference type="GO" id="GO:0006310">
    <property type="term" value="P:DNA recombination"/>
    <property type="evidence" value="ECO:0007669"/>
    <property type="project" value="UniProtKB-KW"/>
</dbReference>
<dbReference type="GO" id="GO:0043590">
    <property type="term" value="C:bacterial nucleoid"/>
    <property type="evidence" value="ECO:0007669"/>
    <property type="project" value="TreeGrafter"/>
</dbReference>
<dbReference type="OrthoDB" id="33270at2"/>
<dbReference type="Proteomes" id="UP000265715">
    <property type="component" value="Unassembled WGS sequence"/>
</dbReference>
<organism evidence="8 9">
    <name type="scientific">Calidithermus terrae</name>
    <dbReference type="NCBI Taxonomy" id="1408545"/>
    <lineage>
        <taxon>Bacteria</taxon>
        <taxon>Thermotogati</taxon>
        <taxon>Deinococcota</taxon>
        <taxon>Deinococci</taxon>
        <taxon>Thermales</taxon>
        <taxon>Thermaceae</taxon>
        <taxon>Calidithermus</taxon>
    </lineage>
</organism>
<dbReference type="InterPro" id="IPR012340">
    <property type="entry name" value="NA-bd_OB-fold"/>
</dbReference>
<dbReference type="InterPro" id="IPR022572">
    <property type="entry name" value="DNA_rep/recomb_RecO_N"/>
</dbReference>
<dbReference type="SUPFAM" id="SSF57863">
    <property type="entry name" value="ArfGap/RecO-like zinc finger"/>
    <property type="match status" value="1"/>
</dbReference>
<evidence type="ECO:0000256" key="1">
    <source>
        <dbReference type="ARBA" id="ARBA00007452"/>
    </source>
</evidence>
<dbReference type="Gene3D" id="1.20.1440.120">
    <property type="entry name" value="Recombination protein O, C-terminal domain"/>
    <property type="match status" value="1"/>
</dbReference>
<comment type="caution">
    <text evidence="8">The sequence shown here is derived from an EMBL/GenBank/DDBJ whole genome shotgun (WGS) entry which is preliminary data.</text>
</comment>
<dbReference type="PANTHER" id="PTHR33991:SF1">
    <property type="entry name" value="DNA REPAIR PROTEIN RECO"/>
    <property type="match status" value="1"/>
</dbReference>
<dbReference type="GO" id="GO:0006302">
    <property type="term" value="P:double-strand break repair"/>
    <property type="evidence" value="ECO:0007669"/>
    <property type="project" value="TreeGrafter"/>
</dbReference>
<evidence type="ECO:0000313" key="8">
    <source>
        <dbReference type="EMBL" id="RIH80482.1"/>
    </source>
</evidence>
<dbReference type="AlphaFoldDB" id="A0A399EE75"/>
<dbReference type="Pfam" id="PF11967">
    <property type="entry name" value="RecO_N"/>
    <property type="match status" value="1"/>
</dbReference>
<keyword evidence="3" id="KW-0227">DNA damage</keyword>
<evidence type="ECO:0000256" key="2">
    <source>
        <dbReference type="ARBA" id="ARBA00021310"/>
    </source>
</evidence>
<evidence type="ECO:0000259" key="7">
    <source>
        <dbReference type="Pfam" id="PF11967"/>
    </source>
</evidence>
<evidence type="ECO:0000256" key="3">
    <source>
        <dbReference type="ARBA" id="ARBA00022763"/>
    </source>
</evidence>
<proteinExistence type="inferred from homology"/>
<dbReference type="InterPro" id="IPR003717">
    <property type="entry name" value="RecO"/>
</dbReference>
<gene>
    <name evidence="8" type="primary">recO</name>
    <name evidence="8" type="ORF">Mterra_03505</name>
</gene>
<name>A0A399EE75_9DEIN</name>